<dbReference type="NCBIfam" id="TIGR00119">
    <property type="entry name" value="acolac_sm"/>
    <property type="match status" value="1"/>
</dbReference>
<dbReference type="GO" id="GO:0005829">
    <property type="term" value="C:cytosol"/>
    <property type="evidence" value="ECO:0007669"/>
    <property type="project" value="TreeGrafter"/>
</dbReference>
<evidence type="ECO:0000259" key="9">
    <source>
        <dbReference type="PROSITE" id="PS51671"/>
    </source>
</evidence>
<dbReference type="Pfam" id="PF22629">
    <property type="entry name" value="ACT_AHAS_ss"/>
    <property type="match status" value="1"/>
</dbReference>
<comment type="pathway">
    <text evidence="1 8">Amino-acid biosynthesis; L-isoleucine biosynthesis; L-isoleucine from 2-oxobutanoate: step 1/4.</text>
</comment>
<dbReference type="GO" id="GO:0009097">
    <property type="term" value="P:isoleucine biosynthetic process"/>
    <property type="evidence" value="ECO:0007669"/>
    <property type="project" value="UniProtKB-UniRule"/>
</dbReference>
<keyword evidence="5 8" id="KW-0028">Amino-acid biosynthesis</keyword>
<dbReference type="GO" id="GO:1990610">
    <property type="term" value="F:acetolactate synthase regulator activity"/>
    <property type="evidence" value="ECO:0007669"/>
    <property type="project" value="UniProtKB-UniRule"/>
</dbReference>
<comment type="function">
    <text evidence="8">Catalyzes the conversion of 2 pyruvate molecules into acetolactate in the first common step of the biosynthetic pathway of the branched-amino acids such as leucine, isoleucine, and valine.</text>
</comment>
<dbReference type="Proteomes" id="UP000485484">
    <property type="component" value="Unassembled WGS sequence"/>
</dbReference>
<evidence type="ECO:0000256" key="5">
    <source>
        <dbReference type="ARBA" id="ARBA00022605"/>
    </source>
</evidence>
<dbReference type="UniPathway" id="UPA00049">
    <property type="reaction ID" value="UER00059"/>
</dbReference>
<dbReference type="InterPro" id="IPR039557">
    <property type="entry name" value="AHAS_ACT"/>
</dbReference>
<evidence type="ECO:0000256" key="4">
    <source>
        <dbReference type="ARBA" id="ARBA00011744"/>
    </source>
</evidence>
<dbReference type="InterPro" id="IPR019455">
    <property type="entry name" value="Acetolactate_synth_ssu_C"/>
</dbReference>
<comment type="pathway">
    <text evidence="2 8">Amino-acid biosynthesis; L-valine biosynthesis; L-valine from pyruvate: step 1/4.</text>
</comment>
<accession>A0A1V5MFX7</accession>
<dbReference type="EC" id="2.2.1.6" evidence="8"/>
<evidence type="ECO:0000256" key="1">
    <source>
        <dbReference type="ARBA" id="ARBA00004974"/>
    </source>
</evidence>
<feature type="domain" description="ACT" evidence="9">
    <location>
        <begin position="5"/>
        <end position="79"/>
    </location>
</feature>
<evidence type="ECO:0000256" key="6">
    <source>
        <dbReference type="ARBA" id="ARBA00023304"/>
    </source>
</evidence>
<dbReference type="FunFam" id="3.30.70.1150:FF:000001">
    <property type="entry name" value="Acetolactate synthase small subunit"/>
    <property type="match status" value="1"/>
</dbReference>
<comment type="subunit">
    <text evidence="4 8">Dimer of large and small chains.</text>
</comment>
<dbReference type="FunFam" id="3.30.70.260:FF:000001">
    <property type="entry name" value="Acetolactate synthase, small subunit"/>
    <property type="match status" value="1"/>
</dbReference>
<dbReference type="InterPro" id="IPR054480">
    <property type="entry name" value="AHAS_small-like_ACT"/>
</dbReference>
<comment type="caution">
    <text evidence="10">The sequence shown here is derived from an EMBL/GenBank/DDBJ whole genome shotgun (WGS) entry which is preliminary data.</text>
</comment>
<evidence type="ECO:0000256" key="2">
    <source>
        <dbReference type="ARBA" id="ARBA00005025"/>
    </source>
</evidence>
<comment type="catalytic activity">
    <reaction evidence="7 8">
        <text>2 pyruvate + H(+) = (2S)-2-acetolactate + CO2</text>
        <dbReference type="Rhea" id="RHEA:25249"/>
        <dbReference type="ChEBI" id="CHEBI:15361"/>
        <dbReference type="ChEBI" id="CHEBI:15378"/>
        <dbReference type="ChEBI" id="CHEBI:16526"/>
        <dbReference type="ChEBI" id="CHEBI:58476"/>
        <dbReference type="EC" id="2.2.1.6"/>
    </reaction>
</comment>
<organism evidence="10">
    <name type="scientific">candidate division TA06 bacterium ADurb.Bin417</name>
    <dbReference type="NCBI Taxonomy" id="1852828"/>
    <lineage>
        <taxon>Bacteria</taxon>
        <taxon>Bacteria division TA06</taxon>
    </lineage>
</organism>
<dbReference type="Gene3D" id="3.30.70.1150">
    <property type="entry name" value="ACT-like. Chain A, domain 2"/>
    <property type="match status" value="1"/>
</dbReference>
<dbReference type="PANTHER" id="PTHR30239">
    <property type="entry name" value="ACETOLACTATE SYNTHASE SMALL SUBUNIT"/>
    <property type="match status" value="1"/>
</dbReference>
<name>A0A1V5MFX7_UNCT6</name>
<dbReference type="InterPro" id="IPR002912">
    <property type="entry name" value="ACT_dom"/>
</dbReference>
<dbReference type="Gene3D" id="3.30.70.260">
    <property type="match status" value="1"/>
</dbReference>
<dbReference type="InterPro" id="IPR004789">
    <property type="entry name" value="Acetalactate_synth_ssu"/>
</dbReference>
<evidence type="ECO:0000256" key="3">
    <source>
        <dbReference type="ARBA" id="ARBA00006341"/>
    </source>
</evidence>
<dbReference type="CDD" id="cd04878">
    <property type="entry name" value="ACT_AHAS"/>
    <property type="match status" value="1"/>
</dbReference>
<dbReference type="AlphaFoldDB" id="A0A1V5MFX7"/>
<dbReference type="PROSITE" id="PS51671">
    <property type="entry name" value="ACT"/>
    <property type="match status" value="1"/>
</dbReference>
<dbReference type="Pfam" id="PF10369">
    <property type="entry name" value="ALS_ss_C"/>
    <property type="match status" value="1"/>
</dbReference>
<gene>
    <name evidence="10" type="primary">ilvH</name>
    <name evidence="10" type="ORF">BWY73_00932</name>
</gene>
<protein>
    <recommendedName>
        <fullName evidence="8">Acetolactate synthase small subunit</fullName>
        <shortName evidence="8">AHAS</shortName>
        <shortName evidence="8">ALS</shortName>
        <ecNumber evidence="8">2.2.1.6</ecNumber>
    </recommendedName>
    <alternativeName>
        <fullName evidence="8">Acetohydroxy-acid synthase small subunit</fullName>
    </alternativeName>
</protein>
<evidence type="ECO:0000313" key="10">
    <source>
        <dbReference type="EMBL" id="OPZ92096.1"/>
    </source>
</evidence>
<dbReference type="UniPathway" id="UPA00047">
    <property type="reaction ID" value="UER00055"/>
</dbReference>
<dbReference type="GO" id="GO:0009099">
    <property type="term" value="P:L-valine biosynthetic process"/>
    <property type="evidence" value="ECO:0007669"/>
    <property type="project" value="UniProtKB-UniRule"/>
</dbReference>
<dbReference type="SUPFAM" id="SSF55021">
    <property type="entry name" value="ACT-like"/>
    <property type="match status" value="2"/>
</dbReference>
<proteinExistence type="inferred from homology"/>
<dbReference type="InterPro" id="IPR045865">
    <property type="entry name" value="ACT-like_dom_sf"/>
</dbReference>
<dbReference type="EMBL" id="MWAK01000130">
    <property type="protein sequence ID" value="OPZ92096.1"/>
    <property type="molecule type" value="Genomic_DNA"/>
</dbReference>
<evidence type="ECO:0000256" key="8">
    <source>
        <dbReference type="RuleBase" id="RU368092"/>
    </source>
</evidence>
<sequence length="158" mass="17857">MEERVISLTVENRFGLLAKVAGLFSARGYNINSLVVAPTEDPEISRMVLTTSGDQRIIEQIIKQLNKVIGIIKVTDLCENDYLERELLLVKVNVANQKRTEIIELAELFKARIIDVARKFLTIELVSETRKVDGFLELLKPYGLKEVLRTGTVAVSRE</sequence>
<dbReference type="InterPro" id="IPR027271">
    <property type="entry name" value="Acetolactate_synth/TF_NikR_C"/>
</dbReference>
<comment type="similarity">
    <text evidence="3 8">Belongs to the acetolactate synthase small subunit family.</text>
</comment>
<keyword evidence="8 10" id="KW-0808">Transferase</keyword>
<keyword evidence="6 8" id="KW-0100">Branched-chain amino acid biosynthesis</keyword>
<dbReference type="NCBIfam" id="NF008864">
    <property type="entry name" value="PRK11895.1"/>
    <property type="match status" value="1"/>
</dbReference>
<dbReference type="PANTHER" id="PTHR30239:SF0">
    <property type="entry name" value="ACETOLACTATE SYNTHASE SMALL SUBUNIT 1, CHLOROPLASTIC"/>
    <property type="match status" value="1"/>
</dbReference>
<evidence type="ECO:0000256" key="7">
    <source>
        <dbReference type="ARBA" id="ARBA00048670"/>
    </source>
</evidence>
<dbReference type="GO" id="GO:0003984">
    <property type="term" value="F:acetolactate synthase activity"/>
    <property type="evidence" value="ECO:0007669"/>
    <property type="project" value="UniProtKB-UniRule"/>
</dbReference>
<reference evidence="10" key="1">
    <citation type="submission" date="2017-02" db="EMBL/GenBank/DDBJ databases">
        <title>Delving into the versatile metabolic prowess of the omnipresent phylum Bacteroidetes.</title>
        <authorList>
            <person name="Nobu M.K."/>
            <person name="Mei R."/>
            <person name="Narihiro T."/>
            <person name="Kuroda K."/>
            <person name="Liu W.-T."/>
        </authorList>
    </citation>
    <scope>NUCLEOTIDE SEQUENCE</scope>
    <source>
        <strain evidence="10">ADurb.Bin417</strain>
    </source>
</reference>